<feature type="compositionally biased region" description="Basic and acidic residues" evidence="9">
    <location>
        <begin position="182"/>
        <end position="198"/>
    </location>
</feature>
<feature type="compositionally biased region" description="Low complexity" evidence="9">
    <location>
        <begin position="278"/>
        <end position="290"/>
    </location>
</feature>
<feature type="compositionally biased region" description="Basic and acidic residues" evidence="9">
    <location>
        <begin position="231"/>
        <end position="240"/>
    </location>
</feature>
<comment type="cofactor">
    <cofactor evidence="1">
        <name>Zn(2+)</name>
        <dbReference type="ChEBI" id="CHEBI:29105"/>
    </cofactor>
</comment>
<keyword evidence="4" id="KW-0819">tRNA processing</keyword>
<evidence type="ECO:0000256" key="8">
    <source>
        <dbReference type="ARBA" id="ARBA00048045"/>
    </source>
</evidence>
<name>A0A9Q0K2U1_9MAGN</name>
<evidence type="ECO:0000256" key="1">
    <source>
        <dbReference type="ARBA" id="ARBA00001947"/>
    </source>
</evidence>
<feature type="region of interest" description="Disordered" evidence="9">
    <location>
        <begin position="717"/>
        <end position="743"/>
    </location>
</feature>
<feature type="compositionally biased region" description="Basic and acidic residues" evidence="9">
    <location>
        <begin position="208"/>
        <end position="219"/>
    </location>
</feature>
<feature type="region of interest" description="Disordered" evidence="9">
    <location>
        <begin position="344"/>
        <end position="384"/>
    </location>
</feature>
<dbReference type="PANTHER" id="PTHR11079:SF179">
    <property type="entry name" value="TRNA(ADENINE(34)) DEAMINASE, CHLOROPLASTIC"/>
    <property type="match status" value="1"/>
</dbReference>
<dbReference type="GO" id="GO:0009507">
    <property type="term" value="C:chloroplast"/>
    <property type="evidence" value="ECO:0007669"/>
    <property type="project" value="TreeGrafter"/>
</dbReference>
<dbReference type="HAMAP" id="MF_00972">
    <property type="entry name" value="tRNA_aden_deaminase"/>
    <property type="match status" value="1"/>
</dbReference>
<gene>
    <name evidence="11" type="ORF">NE237_021669</name>
</gene>
<dbReference type="PANTHER" id="PTHR11079">
    <property type="entry name" value="CYTOSINE DEAMINASE FAMILY MEMBER"/>
    <property type="match status" value="1"/>
</dbReference>
<dbReference type="CDD" id="cd01285">
    <property type="entry name" value="nucleoside_deaminase"/>
    <property type="match status" value="1"/>
</dbReference>
<feature type="compositionally biased region" description="Basic and acidic residues" evidence="9">
    <location>
        <begin position="251"/>
        <end position="277"/>
    </location>
</feature>
<feature type="compositionally biased region" description="Low complexity" evidence="9">
    <location>
        <begin position="1001"/>
        <end position="1021"/>
    </location>
</feature>
<feature type="compositionally biased region" description="Polar residues" evidence="9">
    <location>
        <begin position="220"/>
        <end position="229"/>
    </location>
</feature>
<feature type="compositionally biased region" description="Basic and acidic residues" evidence="9">
    <location>
        <begin position="362"/>
        <end position="380"/>
    </location>
</feature>
<dbReference type="PROSITE" id="PS51747">
    <property type="entry name" value="CYT_DCMP_DEAMINASES_2"/>
    <property type="match status" value="1"/>
</dbReference>
<evidence type="ECO:0000256" key="3">
    <source>
        <dbReference type="ARBA" id="ARBA00012740"/>
    </source>
</evidence>
<keyword evidence="7" id="KW-0862">Zinc</keyword>
<feature type="compositionally biased region" description="Polar residues" evidence="9">
    <location>
        <begin position="900"/>
        <end position="922"/>
    </location>
</feature>
<evidence type="ECO:0000259" key="10">
    <source>
        <dbReference type="PROSITE" id="PS51747"/>
    </source>
</evidence>
<dbReference type="GO" id="GO:0052717">
    <property type="term" value="F:tRNA-specific adenosine-34 deaminase activity"/>
    <property type="evidence" value="ECO:0007669"/>
    <property type="project" value="UniProtKB-EC"/>
</dbReference>
<evidence type="ECO:0000313" key="12">
    <source>
        <dbReference type="Proteomes" id="UP001141806"/>
    </source>
</evidence>
<dbReference type="InterPro" id="IPR028883">
    <property type="entry name" value="tRNA_aden_deaminase"/>
</dbReference>
<feature type="region of interest" description="Disordered" evidence="9">
    <location>
        <begin position="900"/>
        <end position="975"/>
    </location>
</feature>
<dbReference type="GO" id="GO:0046872">
    <property type="term" value="F:metal ion binding"/>
    <property type="evidence" value="ECO:0007669"/>
    <property type="project" value="UniProtKB-KW"/>
</dbReference>
<dbReference type="FunFam" id="3.40.140.10:FF:000005">
    <property type="entry name" value="tRNA-specific adenosine deaminase"/>
    <property type="match status" value="1"/>
</dbReference>
<feature type="compositionally biased region" description="Basic and acidic residues" evidence="9">
    <location>
        <begin position="1032"/>
        <end position="1044"/>
    </location>
</feature>
<keyword evidence="5" id="KW-0479">Metal-binding</keyword>
<sequence length="1350" mass="150691">MCSTKENMHNTYFSSAMSLGSKGSLSFSFNDYCYFLSERTEKSSYGRCTCCALSIHGVPVYPRFLYGLRQSSLIQCSASRRLILAGFDRYCRLPLYDLDRGCCGVSCSLKESSVCRSRRRREGRLGCMVWEEKSESCDSGIDGSAEAMLSLLTEEVSEKFIGRSAARRDLVEKRGRVVNERSRKENECVQAKSSERNSKGGYKSITVKPREEFHKRSGRSEASSWTENESVQDKSSERNSKGAYKSITVKPIEEFHKRSGRSEASSRTEIDGLRRDGSGCSSYYSVPSSGDIESDSDVQVKHAEFVGESSGGFTERESRSSREDVLGVDVRKQFKTYDEDVGRYRETSRQRNAAGSAVGSDTMRRGNERDLRSKAEKKISEVSVGPVKSWEESSQRFSREREVKDRGTEMVASQKKQFNGREEDLTSAVNSVEETIESNSQRGFVIHKHSESKRNSQVVQNMSDIHASDMRRASSSRKQFNGKEKNVTSAVNLVQETVEGNRKTANETIEKADLRRKSQQLTKVSKDSNIERAYTSQMFFETGMNIREERSTSFQSSIQNFEEQQIQIDQRVNERTELRRESQDLTNMSEMTAGATETTTTSQALSETRVSGIERNSAYFLVDQVNDGREDGSLTGETVIEQVGLRKVSPRLVKASSFPRSTMEKASSSKTLFHSTQQAGVQHMGVPMEEDRNSQLVLMPPPSQLVDVRTGHARIEASGEFSESSSRSLLTRPQIQNPASPHDVNVETRTGEAFGEHPSLVFHDDALGSFNRFERSSSQFIGEFVEKIHEEMSTSEIQKEKTSSETMSVYKDTKYIQQGPCQNISEDLQLKRPGSRRSSDVSGSKGPTDEMWDVMDPSLQESSAAPEEGTSTTGSAIVRRTGRSFWGVISDIVRMRWGTHSGTSNSVLKSGGRNSPNESVNTEAWFPGREPDENDEEGVKKRQRGIPKEPKSVDQPQLSKASTQSQTVASEATISQDRISEVEADALSYSSALERGITSQGSSLASGEERSSSYSSALERGITSQGSSLASGEERSGWKEDGGRDQSIPSTIAPVDSSLPLPTRHLIRSPVIEQIPESSKSEVSRRDVKEHLEQPTTGRLIEVPITDGKDSELKRRKIQRNKQVPKDRFDEWEKAYMLEAEQKKVDRMFMREALLEAQRAADIWEVPVGAVLVQNGEIIARGCNLVEELRDSTAHAEMICIRNASNLLRTWRLADTTLYVTLEPCAMCAGAILQARIDTVVWGAPNKLLGADGSWVRLFPSGGEGGSSSDQTNQPAGPIHPFHPKIVIRRGVLETECAEVMQQFFHLRRTKKEKKPEPEPKPLPSCLPVSTHPSKFFSKMHDMFSIMFCL</sequence>
<evidence type="ECO:0000256" key="4">
    <source>
        <dbReference type="ARBA" id="ARBA00022694"/>
    </source>
</evidence>
<proteinExistence type="inferred from homology"/>
<evidence type="ECO:0000256" key="5">
    <source>
        <dbReference type="ARBA" id="ARBA00022723"/>
    </source>
</evidence>
<feature type="domain" description="CMP/dCMP-type deaminase" evidence="10">
    <location>
        <begin position="1144"/>
        <end position="1266"/>
    </location>
</feature>
<evidence type="ECO:0000256" key="9">
    <source>
        <dbReference type="SAM" id="MobiDB-lite"/>
    </source>
</evidence>
<feature type="compositionally biased region" description="Polar residues" evidence="9">
    <location>
        <begin position="954"/>
        <end position="975"/>
    </location>
</feature>
<feature type="compositionally biased region" description="Basic and acidic residues" evidence="9">
    <location>
        <begin position="398"/>
        <end position="408"/>
    </location>
</feature>
<organism evidence="11 12">
    <name type="scientific">Protea cynaroides</name>
    <dbReference type="NCBI Taxonomy" id="273540"/>
    <lineage>
        <taxon>Eukaryota</taxon>
        <taxon>Viridiplantae</taxon>
        <taxon>Streptophyta</taxon>
        <taxon>Embryophyta</taxon>
        <taxon>Tracheophyta</taxon>
        <taxon>Spermatophyta</taxon>
        <taxon>Magnoliopsida</taxon>
        <taxon>Proteales</taxon>
        <taxon>Proteaceae</taxon>
        <taxon>Protea</taxon>
    </lineage>
</organism>
<keyword evidence="12" id="KW-1185">Reference proteome</keyword>
<dbReference type="EC" id="3.5.4.33" evidence="3"/>
<evidence type="ECO:0000256" key="2">
    <source>
        <dbReference type="ARBA" id="ARBA00011738"/>
    </source>
</evidence>
<feature type="compositionally biased region" description="Polar residues" evidence="9">
    <location>
        <begin position="729"/>
        <end position="739"/>
    </location>
</feature>
<evidence type="ECO:0000313" key="11">
    <source>
        <dbReference type="EMBL" id="KAJ4961759.1"/>
    </source>
</evidence>
<dbReference type="EMBL" id="JAMYWD010000009">
    <property type="protein sequence ID" value="KAJ4961759.1"/>
    <property type="molecule type" value="Genomic_DNA"/>
</dbReference>
<feature type="compositionally biased region" description="Low complexity" evidence="9">
    <location>
        <begin position="718"/>
        <end position="728"/>
    </location>
</feature>
<keyword evidence="6" id="KW-0378">Hydrolase</keyword>
<feature type="region of interest" description="Disordered" evidence="9">
    <location>
        <begin position="998"/>
        <end position="1098"/>
    </location>
</feature>
<reference evidence="11" key="1">
    <citation type="journal article" date="2023" name="Plant J.">
        <title>The genome of the king protea, Protea cynaroides.</title>
        <authorList>
            <person name="Chang J."/>
            <person name="Duong T.A."/>
            <person name="Schoeman C."/>
            <person name="Ma X."/>
            <person name="Roodt D."/>
            <person name="Barker N."/>
            <person name="Li Z."/>
            <person name="Van de Peer Y."/>
            <person name="Mizrachi E."/>
        </authorList>
    </citation>
    <scope>NUCLEOTIDE SEQUENCE</scope>
    <source>
        <tissue evidence="11">Young leaves</tissue>
    </source>
</reference>
<comment type="catalytic activity">
    <reaction evidence="8">
        <text>adenosine(34) in tRNA + H2O + H(+) = inosine(34) in tRNA + NH4(+)</text>
        <dbReference type="Rhea" id="RHEA:43168"/>
        <dbReference type="Rhea" id="RHEA-COMP:10373"/>
        <dbReference type="Rhea" id="RHEA-COMP:10374"/>
        <dbReference type="ChEBI" id="CHEBI:15377"/>
        <dbReference type="ChEBI" id="CHEBI:15378"/>
        <dbReference type="ChEBI" id="CHEBI:28938"/>
        <dbReference type="ChEBI" id="CHEBI:74411"/>
        <dbReference type="ChEBI" id="CHEBI:82852"/>
        <dbReference type="EC" id="3.5.4.33"/>
    </reaction>
</comment>
<dbReference type="Pfam" id="PF00383">
    <property type="entry name" value="dCMP_cyt_deam_1"/>
    <property type="match status" value="1"/>
</dbReference>
<dbReference type="InterPro" id="IPR016193">
    <property type="entry name" value="Cytidine_deaminase-like"/>
</dbReference>
<feature type="compositionally biased region" description="Basic and acidic residues" evidence="9">
    <location>
        <begin position="1079"/>
        <end position="1093"/>
    </location>
</feature>
<dbReference type="InterPro" id="IPR002125">
    <property type="entry name" value="CMP_dCMP_dom"/>
</dbReference>
<dbReference type="SUPFAM" id="SSF53927">
    <property type="entry name" value="Cytidine deaminase-like"/>
    <property type="match status" value="1"/>
</dbReference>
<feature type="region of interest" description="Disordered" evidence="9">
    <location>
        <begin position="182"/>
        <end position="295"/>
    </location>
</feature>
<dbReference type="Gene3D" id="3.40.140.10">
    <property type="entry name" value="Cytidine Deaminase, domain 2"/>
    <property type="match status" value="1"/>
</dbReference>
<comment type="subunit">
    <text evidence="2">Homodimer.</text>
</comment>
<dbReference type="GO" id="GO:0002100">
    <property type="term" value="P:tRNA wobble adenosine to inosine editing"/>
    <property type="evidence" value="ECO:0007669"/>
    <property type="project" value="InterPro"/>
</dbReference>
<dbReference type="Proteomes" id="UP001141806">
    <property type="component" value="Unassembled WGS sequence"/>
</dbReference>
<comment type="caution">
    <text evidence="11">The sequence shown here is derived from an EMBL/GenBank/DDBJ whole genome shotgun (WGS) entry which is preliminary data.</text>
</comment>
<feature type="region of interest" description="Disordered" evidence="9">
    <location>
        <begin position="398"/>
        <end position="425"/>
    </location>
</feature>
<dbReference type="OrthoDB" id="408702at2759"/>
<feature type="region of interest" description="Disordered" evidence="9">
    <location>
        <begin position="821"/>
        <end position="853"/>
    </location>
</feature>
<evidence type="ECO:0000256" key="6">
    <source>
        <dbReference type="ARBA" id="ARBA00022801"/>
    </source>
</evidence>
<accession>A0A9Q0K2U1</accession>
<evidence type="ECO:0000256" key="7">
    <source>
        <dbReference type="ARBA" id="ARBA00022833"/>
    </source>
</evidence>
<protein>
    <recommendedName>
        <fullName evidence="3">tRNA(adenine(34)) deaminase</fullName>
        <ecNumber evidence="3">3.5.4.33</ecNumber>
    </recommendedName>
</protein>